<proteinExistence type="inferred from homology"/>
<gene>
    <name evidence="6" type="ORF">TVD_11235</name>
</gene>
<dbReference type="Pfam" id="PF22694">
    <property type="entry name" value="CtpB_N-like"/>
    <property type="match status" value="1"/>
</dbReference>
<dbReference type="PATRIC" id="fig|106634.4.peg.2291"/>
<evidence type="ECO:0000256" key="4">
    <source>
        <dbReference type="ARBA" id="ARBA00022825"/>
    </source>
</evidence>
<dbReference type="OrthoDB" id="9812068at2"/>
<dbReference type="GO" id="GO:0004175">
    <property type="term" value="F:endopeptidase activity"/>
    <property type="evidence" value="ECO:0007669"/>
    <property type="project" value="TreeGrafter"/>
</dbReference>
<dbReference type="InterPro" id="IPR036034">
    <property type="entry name" value="PDZ_sf"/>
</dbReference>
<dbReference type="Gene3D" id="2.30.42.10">
    <property type="match status" value="1"/>
</dbReference>
<dbReference type="GO" id="GO:0030288">
    <property type="term" value="C:outer membrane-bounded periplasmic space"/>
    <property type="evidence" value="ECO:0007669"/>
    <property type="project" value="TreeGrafter"/>
</dbReference>
<dbReference type="Pfam" id="PF03572">
    <property type="entry name" value="Peptidase_S41"/>
    <property type="match status" value="1"/>
</dbReference>
<dbReference type="KEGG" id="tvr:TVD_11235"/>
<dbReference type="InterPro" id="IPR055210">
    <property type="entry name" value="CtpA/B_N"/>
</dbReference>
<evidence type="ECO:0000313" key="6">
    <source>
        <dbReference type="EMBL" id="AKJ95890.1"/>
    </source>
</evidence>
<dbReference type="InterPro" id="IPR029045">
    <property type="entry name" value="ClpP/crotonase-like_dom_sf"/>
</dbReference>
<dbReference type="CDD" id="cd06782">
    <property type="entry name" value="cpPDZ_CPP-like"/>
    <property type="match status" value="1"/>
</dbReference>
<dbReference type="STRING" id="106634.TVD_11235"/>
<dbReference type="CDD" id="cd07560">
    <property type="entry name" value="Peptidase_S41_CPP"/>
    <property type="match status" value="1"/>
</dbReference>
<keyword evidence="7" id="KW-1185">Reference proteome</keyword>
<evidence type="ECO:0000256" key="1">
    <source>
        <dbReference type="ARBA" id="ARBA00009179"/>
    </source>
</evidence>
<evidence type="ECO:0000256" key="5">
    <source>
        <dbReference type="RuleBase" id="RU004404"/>
    </source>
</evidence>
<comment type="similarity">
    <text evidence="1 5">Belongs to the peptidase S41A family.</text>
</comment>
<dbReference type="SMART" id="SM00245">
    <property type="entry name" value="TSPc"/>
    <property type="match status" value="1"/>
</dbReference>
<dbReference type="NCBIfam" id="TIGR00225">
    <property type="entry name" value="prc"/>
    <property type="match status" value="1"/>
</dbReference>
<dbReference type="EMBL" id="CP011367">
    <property type="protein sequence ID" value="AKJ95890.1"/>
    <property type="molecule type" value="Genomic_DNA"/>
</dbReference>
<dbReference type="GO" id="GO:0008236">
    <property type="term" value="F:serine-type peptidase activity"/>
    <property type="evidence" value="ECO:0007669"/>
    <property type="project" value="UniProtKB-KW"/>
</dbReference>
<dbReference type="GO" id="GO:0007165">
    <property type="term" value="P:signal transduction"/>
    <property type="evidence" value="ECO:0007669"/>
    <property type="project" value="TreeGrafter"/>
</dbReference>
<name>A0A0G3G3U4_9GAMM</name>
<dbReference type="PROSITE" id="PS50106">
    <property type="entry name" value="PDZ"/>
    <property type="match status" value="1"/>
</dbReference>
<dbReference type="Gene3D" id="3.30.750.44">
    <property type="match status" value="1"/>
</dbReference>
<dbReference type="RefSeq" id="WP_018168096.1">
    <property type="nucleotide sequence ID" value="NZ_CP011367.1"/>
</dbReference>
<accession>A0A0G3G3U4</accession>
<dbReference type="SUPFAM" id="SSF50156">
    <property type="entry name" value="PDZ domain-like"/>
    <property type="match status" value="1"/>
</dbReference>
<evidence type="ECO:0000256" key="2">
    <source>
        <dbReference type="ARBA" id="ARBA00022670"/>
    </source>
</evidence>
<dbReference type="InterPro" id="IPR004447">
    <property type="entry name" value="Peptidase_S41A"/>
</dbReference>
<keyword evidence="3 5" id="KW-0378">Hydrolase</keyword>
<dbReference type="AlphaFoldDB" id="A0A0G3G3U4"/>
<dbReference type="SMART" id="SM00228">
    <property type="entry name" value="PDZ"/>
    <property type="match status" value="1"/>
</dbReference>
<dbReference type="PANTHER" id="PTHR32060">
    <property type="entry name" value="TAIL-SPECIFIC PROTEASE"/>
    <property type="match status" value="1"/>
</dbReference>
<evidence type="ECO:0000313" key="7">
    <source>
        <dbReference type="Proteomes" id="UP000064201"/>
    </source>
</evidence>
<reference evidence="6 7" key="1">
    <citation type="submission" date="2015-04" db="EMBL/GenBank/DDBJ databases">
        <title>Complete Sequence for the Genome of the Thioalkalivibrio versutus D301.</title>
        <authorList>
            <person name="Mu T."/>
            <person name="Zhou J."/>
            <person name="Xu X."/>
        </authorList>
    </citation>
    <scope>NUCLEOTIDE SEQUENCE [LARGE SCALE GENOMIC DNA]</scope>
    <source>
        <strain evidence="6 7">D301</strain>
    </source>
</reference>
<dbReference type="Proteomes" id="UP000064201">
    <property type="component" value="Chromosome"/>
</dbReference>
<evidence type="ECO:0000256" key="3">
    <source>
        <dbReference type="ARBA" id="ARBA00022801"/>
    </source>
</evidence>
<sequence length="424" mass="46077">MSKSCRTGYSLIVGLVVGVMLSVSVAVYADRDNGAQSALPVEDLQRFTDVYMRIKRNYVTEVEDKDLLDNAIQGMLSGLDQHSAYLDEQDFEDMQVGTSGEFGGLGIEVGMEDGFVKVIAPIDDTPASRAGVEAGDLIIRLDGESVKGMSLSDAVAKMRGEKGSDITLTILRDGEDRPKEITITRDVIQVQSVRSEILEDGFGYVRISNFQQRTARDLVRAIEDLQEQGELQGLVLDLRNNPGGILTGAVGVSDAFLEEGLIVYTEGRLEDSQFRYQASPGDVLKGAPMVVLVNRGSASASEIVAGALQDHRRAVVMGQNTFGKGSVQTILPLTQNTGIKLTTARYFTPDGRAINEDGIDPDIRLQQLVVQRSDSENGGARMGRDGLPESVDADEDNGETLAERDYGMNEALNLLKGLNFYNRR</sequence>
<dbReference type="InterPro" id="IPR005151">
    <property type="entry name" value="Tail-specific_protease"/>
</dbReference>
<dbReference type="Gene3D" id="3.90.226.10">
    <property type="entry name" value="2-enoyl-CoA Hydratase, Chain A, domain 1"/>
    <property type="match status" value="1"/>
</dbReference>
<dbReference type="SUPFAM" id="SSF52096">
    <property type="entry name" value="ClpP/crotonase"/>
    <property type="match status" value="1"/>
</dbReference>
<dbReference type="FunFam" id="2.30.42.10:FF:000063">
    <property type="entry name" value="Peptidase, S41 family"/>
    <property type="match status" value="1"/>
</dbReference>
<keyword evidence="2 5" id="KW-0645">Protease</keyword>
<organism evidence="6 7">
    <name type="scientific">Thioalkalivibrio versutus</name>
    <dbReference type="NCBI Taxonomy" id="106634"/>
    <lineage>
        <taxon>Bacteria</taxon>
        <taxon>Pseudomonadati</taxon>
        <taxon>Pseudomonadota</taxon>
        <taxon>Gammaproteobacteria</taxon>
        <taxon>Chromatiales</taxon>
        <taxon>Ectothiorhodospiraceae</taxon>
        <taxon>Thioalkalivibrio</taxon>
    </lineage>
</organism>
<dbReference type="GO" id="GO:0006508">
    <property type="term" value="P:proteolysis"/>
    <property type="evidence" value="ECO:0007669"/>
    <property type="project" value="UniProtKB-KW"/>
</dbReference>
<keyword evidence="4 5" id="KW-0720">Serine protease</keyword>
<dbReference type="InterPro" id="IPR001478">
    <property type="entry name" value="PDZ"/>
</dbReference>
<dbReference type="Pfam" id="PF13180">
    <property type="entry name" value="PDZ_2"/>
    <property type="match status" value="1"/>
</dbReference>
<dbReference type="FunFam" id="3.90.226.10:FF:000029">
    <property type="entry name" value="Peptidase, S41 family"/>
    <property type="match status" value="1"/>
</dbReference>
<protein>
    <submittedName>
        <fullName evidence="6">Peptidase S41</fullName>
    </submittedName>
</protein>
<dbReference type="PANTHER" id="PTHR32060:SF30">
    <property type="entry name" value="CARBOXY-TERMINAL PROCESSING PROTEASE CTPA"/>
    <property type="match status" value="1"/>
</dbReference>